<dbReference type="Pfam" id="PF10263">
    <property type="entry name" value="SprT-like"/>
    <property type="match status" value="1"/>
</dbReference>
<dbReference type="HOGENOM" id="CLU_123820_0_0_9"/>
<name>A0A078M8R8_9BACL</name>
<dbReference type="GO" id="GO:0006950">
    <property type="term" value="P:response to stress"/>
    <property type="evidence" value="ECO:0007669"/>
    <property type="project" value="UniProtKB-ARBA"/>
</dbReference>
<protein>
    <submittedName>
        <fullName evidence="2">Protein SprT-like protein</fullName>
    </submittedName>
</protein>
<evidence type="ECO:0000313" key="2">
    <source>
        <dbReference type="EMBL" id="CEA03828.1"/>
    </source>
</evidence>
<gene>
    <name evidence="2" type="ORF">BN1050_01706</name>
</gene>
<proteinExistence type="predicted"/>
<feature type="domain" description="SprT-like" evidence="1">
    <location>
        <begin position="1"/>
        <end position="106"/>
    </location>
</feature>
<evidence type="ECO:0000259" key="1">
    <source>
        <dbReference type="SMART" id="SM00731"/>
    </source>
</evidence>
<dbReference type="NCBIfam" id="NF003339">
    <property type="entry name" value="PRK04351.1"/>
    <property type="match status" value="1"/>
</dbReference>
<dbReference type="PATRIC" id="fig|1461583.4.peg.1634"/>
<dbReference type="SMART" id="SM00731">
    <property type="entry name" value="SprT"/>
    <property type="match status" value="1"/>
</dbReference>
<dbReference type="Pfam" id="PF17283">
    <property type="entry name" value="Zn_ribbon_SprT"/>
    <property type="match status" value="1"/>
</dbReference>
<accession>A0A078M8R8</accession>
<reference evidence="2" key="1">
    <citation type="submission" date="2014-07" db="EMBL/GenBank/DDBJ databases">
        <authorList>
            <person name="Urmite Genomes Urmite Genomes"/>
        </authorList>
    </citation>
    <scope>NUCLEOTIDE SEQUENCE</scope>
    <source>
        <strain evidence="2">13S34_air</strain>
    </source>
</reference>
<sequence>MLATHHIEVNPKVYENYGEEELSNVIKHELCHYHLHLANLGYQHRDADFKQLAKRVGAPRFCQPLAPRKYSHKYQCERCATSYQRQRKIDTTRYRCGRCKGKINKIE</sequence>
<organism evidence="2">
    <name type="scientific">Metalysinibacillus saudimassiliensis</name>
    <dbReference type="NCBI Taxonomy" id="1461583"/>
    <lineage>
        <taxon>Bacteria</taxon>
        <taxon>Bacillati</taxon>
        <taxon>Bacillota</taxon>
        <taxon>Bacilli</taxon>
        <taxon>Bacillales</taxon>
        <taxon>Caryophanaceae</taxon>
        <taxon>Metalysinibacillus</taxon>
    </lineage>
</organism>
<dbReference type="AlphaFoldDB" id="A0A078M8R8"/>
<dbReference type="EMBL" id="LN483075">
    <property type="protein sequence ID" value="CEA03828.1"/>
    <property type="molecule type" value="Genomic_DNA"/>
</dbReference>
<dbReference type="InterPro" id="IPR035240">
    <property type="entry name" value="SprT_Zn_ribbon"/>
</dbReference>
<dbReference type="InterPro" id="IPR006640">
    <property type="entry name" value="SprT-like_domain"/>
</dbReference>